<dbReference type="InterPro" id="IPR002068">
    <property type="entry name" value="A-crystallin/Hsp20_dom"/>
</dbReference>
<proteinExistence type="inferred from homology"/>
<evidence type="ECO:0000256" key="1">
    <source>
        <dbReference type="PROSITE-ProRule" id="PRU00285"/>
    </source>
</evidence>
<reference evidence="4" key="1">
    <citation type="journal article" date="2020" name="mSystems">
        <title>Genome- and Community-Level Interaction Insights into Carbon Utilization and Element Cycling Functions of Hydrothermarchaeota in Hydrothermal Sediment.</title>
        <authorList>
            <person name="Zhou Z."/>
            <person name="Liu Y."/>
            <person name="Xu W."/>
            <person name="Pan J."/>
            <person name="Luo Z.H."/>
            <person name="Li M."/>
        </authorList>
    </citation>
    <scope>NUCLEOTIDE SEQUENCE [LARGE SCALE GENOMIC DNA]</scope>
    <source>
        <strain evidence="4">HyVt-102</strain>
    </source>
</reference>
<feature type="domain" description="SHSP" evidence="3">
    <location>
        <begin position="30"/>
        <end position="139"/>
    </location>
</feature>
<dbReference type="CDD" id="cd06464">
    <property type="entry name" value="ACD_sHsps-like"/>
    <property type="match status" value="1"/>
</dbReference>
<dbReference type="PROSITE" id="PS01031">
    <property type="entry name" value="SHSP"/>
    <property type="match status" value="1"/>
</dbReference>
<dbReference type="InterPro" id="IPR008978">
    <property type="entry name" value="HSP20-like_chaperone"/>
</dbReference>
<dbReference type="PANTHER" id="PTHR11527">
    <property type="entry name" value="HEAT-SHOCK PROTEIN 20 FAMILY MEMBER"/>
    <property type="match status" value="1"/>
</dbReference>
<dbReference type="InterPro" id="IPR031107">
    <property type="entry name" value="Small_HSP"/>
</dbReference>
<sequence length="139" mass="16271">MGDIFDEMKKFEREMELLLESFLHPRHPVSYHHQWNPSVNVFETEENLVVLIEAAGVSSEDIKIMLEGNNLVIRGIRRDPFKESGKNFYVMEIDFGAFERVIRLPVEVEYTGARVETENGFLKVYLPKKVKVERIIEVE</sequence>
<evidence type="ECO:0000256" key="2">
    <source>
        <dbReference type="RuleBase" id="RU003616"/>
    </source>
</evidence>
<dbReference type="Proteomes" id="UP000885847">
    <property type="component" value="Unassembled WGS sequence"/>
</dbReference>
<comment type="similarity">
    <text evidence="1 2">Belongs to the small heat shock protein (HSP20) family.</text>
</comment>
<organism evidence="4">
    <name type="scientific">candidate division WOR-3 bacterium</name>
    <dbReference type="NCBI Taxonomy" id="2052148"/>
    <lineage>
        <taxon>Bacteria</taxon>
        <taxon>Bacteria division WOR-3</taxon>
    </lineage>
</organism>
<comment type="caution">
    <text evidence="4">The sequence shown here is derived from an EMBL/GenBank/DDBJ whole genome shotgun (WGS) entry which is preliminary data.</text>
</comment>
<dbReference type="EMBL" id="DQWE01000030">
    <property type="protein sequence ID" value="HDI82277.1"/>
    <property type="molecule type" value="Genomic_DNA"/>
</dbReference>
<protein>
    <submittedName>
        <fullName evidence="4">Hsp20/alpha crystallin family protein</fullName>
    </submittedName>
</protein>
<evidence type="ECO:0000259" key="3">
    <source>
        <dbReference type="PROSITE" id="PS01031"/>
    </source>
</evidence>
<dbReference type="Pfam" id="PF00011">
    <property type="entry name" value="HSP20"/>
    <property type="match status" value="1"/>
</dbReference>
<dbReference type="AlphaFoldDB" id="A0A7C0V9V2"/>
<accession>A0A7C0V9V2</accession>
<dbReference type="SUPFAM" id="SSF49764">
    <property type="entry name" value="HSP20-like chaperones"/>
    <property type="match status" value="1"/>
</dbReference>
<dbReference type="Gene3D" id="2.60.40.790">
    <property type="match status" value="1"/>
</dbReference>
<evidence type="ECO:0000313" key="4">
    <source>
        <dbReference type="EMBL" id="HDI82277.1"/>
    </source>
</evidence>
<gene>
    <name evidence="4" type="ORF">ENF18_00615</name>
</gene>
<name>A0A7C0V9V2_UNCW3</name>